<keyword evidence="6 8" id="KW-1133">Transmembrane helix</keyword>
<dbReference type="PANTHER" id="PTHR30269">
    <property type="entry name" value="TRANSMEMBRANE PROTEIN YFCA"/>
    <property type="match status" value="1"/>
</dbReference>
<feature type="transmembrane region" description="Helical" evidence="8">
    <location>
        <begin position="167"/>
        <end position="191"/>
    </location>
</feature>
<evidence type="ECO:0000256" key="1">
    <source>
        <dbReference type="ARBA" id="ARBA00004651"/>
    </source>
</evidence>
<reference evidence="9" key="1">
    <citation type="journal article" date="2020" name="mSystems">
        <title>Genome- and Community-Level Interaction Insights into Carbon Utilization and Element Cycling Functions of Hydrothermarchaeota in Hydrothermal Sediment.</title>
        <authorList>
            <person name="Zhou Z."/>
            <person name="Liu Y."/>
            <person name="Xu W."/>
            <person name="Pan J."/>
            <person name="Luo Z.H."/>
            <person name="Li M."/>
        </authorList>
    </citation>
    <scope>NUCLEOTIDE SEQUENCE</scope>
    <source>
        <strain evidence="9">SpSt-997</strain>
    </source>
</reference>
<dbReference type="InterPro" id="IPR052017">
    <property type="entry name" value="TSUP"/>
</dbReference>
<evidence type="ECO:0000256" key="5">
    <source>
        <dbReference type="ARBA" id="ARBA00022692"/>
    </source>
</evidence>
<evidence type="ECO:0000256" key="2">
    <source>
        <dbReference type="ARBA" id="ARBA00009142"/>
    </source>
</evidence>
<evidence type="ECO:0000256" key="4">
    <source>
        <dbReference type="ARBA" id="ARBA00022475"/>
    </source>
</evidence>
<dbReference type="AlphaFoldDB" id="A0A8J4H871"/>
<protein>
    <recommendedName>
        <fullName evidence="8">Probable membrane transporter protein</fullName>
    </recommendedName>
</protein>
<organism evidence="9">
    <name type="scientific">Acidicaldus sp</name>
    <dbReference type="NCBI Taxonomy" id="1872105"/>
    <lineage>
        <taxon>Bacteria</taxon>
        <taxon>Pseudomonadati</taxon>
        <taxon>Pseudomonadota</taxon>
        <taxon>Alphaproteobacteria</taxon>
        <taxon>Acetobacterales</taxon>
        <taxon>Acetobacteraceae</taxon>
        <taxon>Acidicaldus</taxon>
    </lineage>
</organism>
<evidence type="ECO:0000256" key="8">
    <source>
        <dbReference type="RuleBase" id="RU363041"/>
    </source>
</evidence>
<feature type="transmembrane region" description="Helical" evidence="8">
    <location>
        <begin position="203"/>
        <end position="219"/>
    </location>
</feature>
<dbReference type="PANTHER" id="PTHR30269:SF0">
    <property type="entry name" value="MEMBRANE TRANSPORTER PROTEIN YFCA-RELATED"/>
    <property type="match status" value="1"/>
</dbReference>
<dbReference type="GO" id="GO:0005886">
    <property type="term" value="C:plasma membrane"/>
    <property type="evidence" value="ECO:0007669"/>
    <property type="project" value="UniProtKB-SubCell"/>
</dbReference>
<feature type="transmembrane region" description="Helical" evidence="8">
    <location>
        <begin position="225"/>
        <end position="247"/>
    </location>
</feature>
<comment type="caution">
    <text evidence="9">The sequence shown here is derived from an EMBL/GenBank/DDBJ whole genome shotgun (WGS) entry which is preliminary data.</text>
</comment>
<evidence type="ECO:0000256" key="3">
    <source>
        <dbReference type="ARBA" id="ARBA00022448"/>
    </source>
</evidence>
<dbReference type="InterPro" id="IPR002781">
    <property type="entry name" value="TM_pro_TauE-like"/>
</dbReference>
<name>A0A8J4H871_9PROT</name>
<dbReference type="Pfam" id="PF01925">
    <property type="entry name" value="TauE"/>
    <property type="match status" value="1"/>
</dbReference>
<dbReference type="EMBL" id="DTQM01000062">
    <property type="protein sequence ID" value="HGC42204.1"/>
    <property type="molecule type" value="Genomic_DNA"/>
</dbReference>
<feature type="transmembrane region" description="Helical" evidence="8">
    <location>
        <begin position="99"/>
        <end position="120"/>
    </location>
</feature>
<evidence type="ECO:0000256" key="6">
    <source>
        <dbReference type="ARBA" id="ARBA00022989"/>
    </source>
</evidence>
<comment type="similarity">
    <text evidence="2 8">Belongs to the 4-toluene sulfonate uptake permease (TSUP) (TC 2.A.102) family.</text>
</comment>
<evidence type="ECO:0000256" key="7">
    <source>
        <dbReference type="ARBA" id="ARBA00023136"/>
    </source>
</evidence>
<comment type="subcellular location">
    <subcellularLocation>
        <location evidence="1 8">Cell membrane</location>
        <topology evidence="1 8">Multi-pass membrane protein</topology>
    </subcellularLocation>
</comment>
<keyword evidence="7 8" id="KW-0472">Membrane</keyword>
<keyword evidence="5 8" id="KW-0812">Transmembrane</keyword>
<proteinExistence type="inferred from homology"/>
<keyword evidence="3" id="KW-0813">Transport</keyword>
<keyword evidence="4 8" id="KW-1003">Cell membrane</keyword>
<gene>
    <name evidence="9" type="ORF">ENY07_03135</name>
</gene>
<evidence type="ECO:0000313" key="9">
    <source>
        <dbReference type="EMBL" id="HGC42204.1"/>
    </source>
</evidence>
<sequence length="274" mass="27797">MHGTTRAARAIKIAPQARPVGDWGETIHATTLLLLALVAFAAGAQNALAGGGSFLTLPALILSGLDPRSANITSTVALFPGQVTTSWAGRRHVSGAGELGFGALFAVSLLGGMLGAVLLLATPADFFARLVPWLVLFATAVFAWGSFRRAPSRPRHLGPLAGGGMQFLIAIYGGYFGGGIGFLMLAALTAAGLTVRAAGATKNALAAVMNAAAVVIFMFSPDVAWARAGVVAVAAIAGGALGAYLLVRVNEKKLRLGIAAIGIALTIGLFLRAP</sequence>
<accession>A0A8J4H871</accession>
<feature type="transmembrane region" description="Helical" evidence="8">
    <location>
        <begin position="254"/>
        <end position="273"/>
    </location>
</feature>
<feature type="transmembrane region" description="Helical" evidence="8">
    <location>
        <begin position="127"/>
        <end position="147"/>
    </location>
</feature>